<sequence length="30" mass="3398">MENEKVVIYVICYWLGQASAQNTALLVIDL</sequence>
<accession>A0AAN5AL05</accession>
<dbReference type="EMBL" id="BQKE01000001">
    <property type="protein sequence ID" value="GJM60971.1"/>
    <property type="molecule type" value="Genomic_DNA"/>
</dbReference>
<protein>
    <submittedName>
        <fullName evidence="1">Uncharacterized protein</fullName>
    </submittedName>
</protein>
<dbReference type="AlphaFoldDB" id="A0AAN5AL05"/>
<keyword evidence="2" id="KW-1185">Reference proteome</keyword>
<organism evidence="1 2">
    <name type="scientific">Persicobacter diffluens</name>
    <dbReference type="NCBI Taxonomy" id="981"/>
    <lineage>
        <taxon>Bacteria</taxon>
        <taxon>Pseudomonadati</taxon>
        <taxon>Bacteroidota</taxon>
        <taxon>Cytophagia</taxon>
        <taxon>Cytophagales</taxon>
        <taxon>Persicobacteraceae</taxon>
        <taxon>Persicobacter</taxon>
    </lineage>
</organism>
<gene>
    <name evidence="1" type="ORF">PEDI_15230</name>
</gene>
<name>A0AAN5AL05_9BACT</name>
<comment type="caution">
    <text evidence="1">The sequence shown here is derived from an EMBL/GenBank/DDBJ whole genome shotgun (WGS) entry which is preliminary data.</text>
</comment>
<evidence type="ECO:0000313" key="2">
    <source>
        <dbReference type="Proteomes" id="UP001310022"/>
    </source>
</evidence>
<reference evidence="1 2" key="1">
    <citation type="submission" date="2021-12" db="EMBL/GenBank/DDBJ databases">
        <title>Genome sequencing of bacteria with rrn-lacking chromosome and rrn-plasmid.</title>
        <authorList>
            <person name="Anda M."/>
            <person name="Iwasaki W."/>
        </authorList>
    </citation>
    <scope>NUCLEOTIDE SEQUENCE [LARGE SCALE GENOMIC DNA]</scope>
    <source>
        <strain evidence="1 2">NBRC 15940</strain>
    </source>
</reference>
<proteinExistence type="predicted"/>
<evidence type="ECO:0000313" key="1">
    <source>
        <dbReference type="EMBL" id="GJM60971.1"/>
    </source>
</evidence>
<dbReference type="Proteomes" id="UP001310022">
    <property type="component" value="Unassembled WGS sequence"/>
</dbReference>